<evidence type="ECO:0000256" key="1">
    <source>
        <dbReference type="SAM" id="SignalP"/>
    </source>
</evidence>
<dbReference type="EMBL" id="JAFGIX010000011">
    <property type="protein sequence ID" value="MBN1572095.1"/>
    <property type="molecule type" value="Genomic_DNA"/>
</dbReference>
<organism evidence="2 3">
    <name type="scientific">Candidatus Zymogenus saltonus</name>
    <dbReference type="NCBI Taxonomy" id="2844893"/>
    <lineage>
        <taxon>Bacteria</taxon>
        <taxon>Deltaproteobacteria</taxon>
        <taxon>Candidatus Zymogenia</taxon>
        <taxon>Candidatus Zymogeniales</taxon>
        <taxon>Candidatus Zymogenaceae</taxon>
        <taxon>Candidatus Zymogenus</taxon>
    </lineage>
</organism>
<evidence type="ECO:0000313" key="3">
    <source>
        <dbReference type="Proteomes" id="UP000809273"/>
    </source>
</evidence>
<name>A0A9D8KAJ3_9DELT</name>
<reference evidence="2" key="1">
    <citation type="journal article" date="2021" name="Environ. Microbiol.">
        <title>Genomic characterization of three novel Desulfobacterota classes expand the metabolic and phylogenetic diversity of the phylum.</title>
        <authorList>
            <person name="Murphy C.L."/>
            <person name="Biggerstaff J."/>
            <person name="Eichhorn A."/>
            <person name="Ewing E."/>
            <person name="Shahan R."/>
            <person name="Soriano D."/>
            <person name="Stewart S."/>
            <person name="VanMol K."/>
            <person name="Walker R."/>
            <person name="Walters P."/>
            <person name="Elshahed M.S."/>
            <person name="Youssef N.H."/>
        </authorList>
    </citation>
    <scope>NUCLEOTIDE SEQUENCE</scope>
    <source>
        <strain evidence="2">Zod_Metabat.24</strain>
    </source>
</reference>
<comment type="caution">
    <text evidence="2">The sequence shown here is derived from an EMBL/GenBank/DDBJ whole genome shotgun (WGS) entry which is preliminary data.</text>
</comment>
<evidence type="ECO:0008006" key="4">
    <source>
        <dbReference type="Google" id="ProtNLM"/>
    </source>
</evidence>
<feature type="chain" id="PRO_5039283913" description="Alginate export domain-containing protein" evidence="1">
    <location>
        <begin position="23"/>
        <end position="504"/>
    </location>
</feature>
<dbReference type="Proteomes" id="UP000809273">
    <property type="component" value="Unassembled WGS sequence"/>
</dbReference>
<dbReference type="AlphaFoldDB" id="A0A9D8KAJ3"/>
<keyword evidence="1" id="KW-0732">Signal</keyword>
<gene>
    <name evidence="2" type="ORF">JW984_02745</name>
</gene>
<proteinExistence type="predicted"/>
<protein>
    <recommendedName>
        <fullName evidence="4">Alginate export domain-containing protein</fullName>
    </recommendedName>
</protein>
<sequence>MKKIVVLAIAIVLATTAFTALAAETTFNGEYRVRAWNEYNFDKKVEDISAPFILPGHENAQYDGWFDQRFRLTITHTRSEFLKAVIKFDLVEDTWGQQRNLLINNSAAGNFIDWAYIEFTLPTLGTFTVGKFPMQFGYGLMLSIGQDETPGIEGIKWSNAWGPVALSAYYLKGTDNITSGSGNPWYNWDTDIYAMDVKITPMEDHLIELFGGVMFDNNADTNAPFSGILWNSTTYWWNGDGEYSAVVGFWGLAYTGNIADMIDIKLENSWLYGHATYISSFPTDGPGAFADPDSFTIYGWNVYADVSYYNDLFRLGLAFLMGSGQHHYWNDISLTNVNINYLMGDGFKWANILGSWGGLNSVYNGAMGVGWPTAENLTSVKLYFEICPVEKLSLNLAVVWAKWTEDVGENFAGTRAALVTAKGPGYPHPASLYGNYWYQSWDAGDDLGWELDFGFSYEIMEGLTYSLSAGVLFTGDSWDYEKADGTRGDWGEIWSITNQLLYEF</sequence>
<reference evidence="2" key="2">
    <citation type="submission" date="2021-01" db="EMBL/GenBank/DDBJ databases">
        <authorList>
            <person name="Hahn C.R."/>
            <person name="Youssef N.H."/>
            <person name="Elshahed M."/>
        </authorList>
    </citation>
    <scope>NUCLEOTIDE SEQUENCE</scope>
    <source>
        <strain evidence="2">Zod_Metabat.24</strain>
    </source>
</reference>
<feature type="signal peptide" evidence="1">
    <location>
        <begin position="1"/>
        <end position="22"/>
    </location>
</feature>
<accession>A0A9D8KAJ3</accession>
<evidence type="ECO:0000313" key="2">
    <source>
        <dbReference type="EMBL" id="MBN1572095.1"/>
    </source>
</evidence>